<evidence type="ECO:0000256" key="4">
    <source>
        <dbReference type="ARBA" id="ARBA00017858"/>
    </source>
</evidence>
<comment type="caution">
    <text evidence="15">The sequence shown here is derived from an EMBL/GenBank/DDBJ whole genome shotgun (WGS) entry which is preliminary data.</text>
</comment>
<comment type="function">
    <text evidence="12">Catalyzes the ATP-dependent phosphorylation of L-homoserine to L-homoserine phosphate.</text>
</comment>
<evidence type="ECO:0000256" key="7">
    <source>
        <dbReference type="ARBA" id="ARBA00022697"/>
    </source>
</evidence>
<comment type="subcellular location">
    <subcellularLocation>
        <location evidence="12">Cytoplasm</location>
    </subcellularLocation>
</comment>
<dbReference type="HAMAP" id="MF_00384">
    <property type="entry name" value="Homoser_kinase"/>
    <property type="match status" value="1"/>
</dbReference>
<keyword evidence="12" id="KW-0963">Cytoplasm</keyword>
<dbReference type="Proteomes" id="UP000223913">
    <property type="component" value="Unassembled WGS sequence"/>
</dbReference>
<feature type="binding site" evidence="12">
    <location>
        <begin position="94"/>
        <end position="104"/>
    </location>
    <ligand>
        <name>ATP</name>
        <dbReference type="ChEBI" id="CHEBI:30616"/>
    </ligand>
</feature>
<evidence type="ECO:0000256" key="10">
    <source>
        <dbReference type="ARBA" id="ARBA00022840"/>
    </source>
</evidence>
<name>A0A2D0N5M1_FLAN2</name>
<keyword evidence="6 12" id="KW-0808">Transferase</keyword>
<evidence type="ECO:0000256" key="12">
    <source>
        <dbReference type="HAMAP-Rule" id="MF_00384"/>
    </source>
</evidence>
<proteinExistence type="inferred from homology"/>
<dbReference type="InterPro" id="IPR020568">
    <property type="entry name" value="Ribosomal_Su5_D2-typ_SF"/>
</dbReference>
<dbReference type="PIRSF" id="PIRSF000676">
    <property type="entry name" value="Homoser_kin"/>
    <property type="match status" value="1"/>
</dbReference>
<dbReference type="PRINTS" id="PR00958">
    <property type="entry name" value="HOMSERKINASE"/>
</dbReference>
<dbReference type="UniPathway" id="UPA00050">
    <property type="reaction ID" value="UER00064"/>
</dbReference>
<dbReference type="PANTHER" id="PTHR20861">
    <property type="entry name" value="HOMOSERINE/4-DIPHOSPHOCYTIDYL-2-C-METHYL-D-ERYTHRITOL KINASE"/>
    <property type="match status" value="1"/>
</dbReference>
<dbReference type="SUPFAM" id="SSF54211">
    <property type="entry name" value="Ribosomal protein S5 domain 2-like"/>
    <property type="match status" value="1"/>
</dbReference>
<evidence type="ECO:0000256" key="2">
    <source>
        <dbReference type="ARBA" id="ARBA00007370"/>
    </source>
</evidence>
<organism evidence="15 16">
    <name type="scientific">Flavilitoribacter nigricans (strain ATCC 23147 / DSM 23189 / NBRC 102662 / NCIMB 1420 / SS-2)</name>
    <name type="common">Lewinella nigricans</name>
    <dbReference type="NCBI Taxonomy" id="1122177"/>
    <lineage>
        <taxon>Bacteria</taxon>
        <taxon>Pseudomonadati</taxon>
        <taxon>Bacteroidota</taxon>
        <taxon>Saprospiria</taxon>
        <taxon>Saprospirales</taxon>
        <taxon>Lewinellaceae</taxon>
        <taxon>Flavilitoribacter</taxon>
    </lineage>
</organism>
<dbReference type="EC" id="2.7.1.39" evidence="3 12"/>
<dbReference type="RefSeq" id="WP_099153014.1">
    <property type="nucleotide sequence ID" value="NZ_PDUD01000030.1"/>
</dbReference>
<dbReference type="PROSITE" id="PS00627">
    <property type="entry name" value="GHMP_KINASES_ATP"/>
    <property type="match status" value="1"/>
</dbReference>
<dbReference type="OrthoDB" id="9769912at2"/>
<dbReference type="InterPro" id="IPR036554">
    <property type="entry name" value="GHMP_kinase_C_sf"/>
</dbReference>
<evidence type="ECO:0000313" key="16">
    <source>
        <dbReference type="Proteomes" id="UP000223913"/>
    </source>
</evidence>
<evidence type="ECO:0000259" key="13">
    <source>
        <dbReference type="Pfam" id="PF00288"/>
    </source>
</evidence>
<gene>
    <name evidence="12" type="primary">thrB</name>
    <name evidence="15" type="ORF">CRP01_25895</name>
</gene>
<keyword evidence="8 12" id="KW-0547">Nucleotide-binding</keyword>
<keyword evidence="5 12" id="KW-0028">Amino-acid biosynthesis</keyword>
<dbReference type="NCBIfam" id="TIGR00191">
    <property type="entry name" value="thrB"/>
    <property type="match status" value="1"/>
</dbReference>
<comment type="pathway">
    <text evidence="1 12">Amino-acid biosynthesis; L-threonine biosynthesis; L-threonine from L-aspartate: step 4/5.</text>
</comment>
<dbReference type="AlphaFoldDB" id="A0A2D0N5M1"/>
<evidence type="ECO:0000313" key="15">
    <source>
        <dbReference type="EMBL" id="PHN03686.1"/>
    </source>
</evidence>
<sequence>MNNSVRVFAPASVANVAVGFDILGFALDSPGDEITVSFSDRESGGLKITAIHGADNKLPLVVEKNTAGFAAQQLLRHLGKEDLAIDMEIHKKMPFGSGLGSSAASAAAGVMAVNALLDHPLSKEEILHFAVLGEQIADGAYHADNVAPSLLGGMILIRNNEDLDVHQLPIPDDLYAAVVHPEVEVLTKDARDVLSDKICLKQSIEQGGNLAAFILGLMKADYDLLSRSLKDVIIEPQRAKLIPQFYEVKNAAISASALGCSISGAGPSIFALCKGLETAQKVGAAMEKAFTQAQIENQLYISKINQHGAVVIE</sequence>
<dbReference type="GO" id="GO:0005737">
    <property type="term" value="C:cytoplasm"/>
    <property type="evidence" value="ECO:0007669"/>
    <property type="project" value="UniProtKB-SubCell"/>
</dbReference>
<dbReference type="Gene3D" id="3.30.230.10">
    <property type="match status" value="1"/>
</dbReference>
<keyword evidence="10 12" id="KW-0067">ATP-binding</keyword>
<keyword evidence="16" id="KW-1185">Reference proteome</keyword>
<dbReference type="InterPro" id="IPR006204">
    <property type="entry name" value="GHMP_kinase_N_dom"/>
</dbReference>
<evidence type="ECO:0000256" key="6">
    <source>
        <dbReference type="ARBA" id="ARBA00022679"/>
    </source>
</evidence>
<comment type="similarity">
    <text evidence="2 12">Belongs to the GHMP kinase family. Homoserine kinase subfamily.</text>
</comment>
<dbReference type="GO" id="GO:0004413">
    <property type="term" value="F:homoserine kinase activity"/>
    <property type="evidence" value="ECO:0007669"/>
    <property type="project" value="UniProtKB-UniRule"/>
</dbReference>
<dbReference type="Pfam" id="PF00288">
    <property type="entry name" value="GHMP_kinases_N"/>
    <property type="match status" value="1"/>
</dbReference>
<keyword evidence="9 12" id="KW-0418">Kinase</keyword>
<dbReference type="EMBL" id="PDUD01000030">
    <property type="protein sequence ID" value="PHN03686.1"/>
    <property type="molecule type" value="Genomic_DNA"/>
</dbReference>
<keyword evidence="7 12" id="KW-0791">Threonine biosynthesis</keyword>
<evidence type="ECO:0000256" key="9">
    <source>
        <dbReference type="ARBA" id="ARBA00022777"/>
    </source>
</evidence>
<dbReference type="SUPFAM" id="SSF55060">
    <property type="entry name" value="GHMP Kinase, C-terminal domain"/>
    <property type="match status" value="1"/>
</dbReference>
<dbReference type="InterPro" id="IPR000870">
    <property type="entry name" value="Homoserine_kinase"/>
</dbReference>
<dbReference type="InterPro" id="IPR013750">
    <property type="entry name" value="GHMP_kinase_C_dom"/>
</dbReference>
<dbReference type="PANTHER" id="PTHR20861:SF1">
    <property type="entry name" value="HOMOSERINE KINASE"/>
    <property type="match status" value="1"/>
</dbReference>
<reference evidence="15 16" key="1">
    <citation type="submission" date="2017-10" db="EMBL/GenBank/DDBJ databases">
        <title>The draft genome sequence of Lewinella nigricans NBRC 102662.</title>
        <authorList>
            <person name="Wang K."/>
        </authorList>
    </citation>
    <scope>NUCLEOTIDE SEQUENCE [LARGE SCALE GENOMIC DNA]</scope>
    <source>
        <strain evidence="15 16">NBRC 102662</strain>
    </source>
</reference>
<evidence type="ECO:0000256" key="8">
    <source>
        <dbReference type="ARBA" id="ARBA00022741"/>
    </source>
</evidence>
<dbReference type="Pfam" id="PF08544">
    <property type="entry name" value="GHMP_kinases_C"/>
    <property type="match status" value="1"/>
</dbReference>
<accession>A0A2D0N5M1</accession>
<dbReference type="Gene3D" id="3.30.70.890">
    <property type="entry name" value="GHMP kinase, C-terminal domain"/>
    <property type="match status" value="1"/>
</dbReference>
<evidence type="ECO:0000256" key="5">
    <source>
        <dbReference type="ARBA" id="ARBA00022605"/>
    </source>
</evidence>
<evidence type="ECO:0000256" key="3">
    <source>
        <dbReference type="ARBA" id="ARBA00012078"/>
    </source>
</evidence>
<comment type="catalytic activity">
    <reaction evidence="11 12">
        <text>L-homoserine + ATP = O-phospho-L-homoserine + ADP + H(+)</text>
        <dbReference type="Rhea" id="RHEA:13985"/>
        <dbReference type="ChEBI" id="CHEBI:15378"/>
        <dbReference type="ChEBI" id="CHEBI:30616"/>
        <dbReference type="ChEBI" id="CHEBI:57476"/>
        <dbReference type="ChEBI" id="CHEBI:57590"/>
        <dbReference type="ChEBI" id="CHEBI:456216"/>
        <dbReference type="EC" id="2.7.1.39"/>
    </reaction>
</comment>
<dbReference type="GO" id="GO:0009088">
    <property type="term" value="P:threonine biosynthetic process"/>
    <property type="evidence" value="ECO:0007669"/>
    <property type="project" value="UniProtKB-UniRule"/>
</dbReference>
<evidence type="ECO:0000259" key="14">
    <source>
        <dbReference type="Pfam" id="PF08544"/>
    </source>
</evidence>
<feature type="domain" description="GHMP kinase C-terminal" evidence="14">
    <location>
        <begin position="218"/>
        <end position="290"/>
    </location>
</feature>
<evidence type="ECO:0000256" key="1">
    <source>
        <dbReference type="ARBA" id="ARBA00005015"/>
    </source>
</evidence>
<dbReference type="InterPro" id="IPR006203">
    <property type="entry name" value="GHMP_knse_ATP-bd_CS"/>
</dbReference>
<protein>
    <recommendedName>
        <fullName evidence="4 12">Homoserine kinase</fullName>
        <shortName evidence="12">HK</shortName>
        <shortName evidence="12">HSK</shortName>
        <ecNumber evidence="3 12">2.7.1.39</ecNumber>
    </recommendedName>
</protein>
<dbReference type="GO" id="GO:0005524">
    <property type="term" value="F:ATP binding"/>
    <property type="evidence" value="ECO:0007669"/>
    <property type="project" value="UniProtKB-UniRule"/>
</dbReference>
<dbReference type="InterPro" id="IPR014721">
    <property type="entry name" value="Ribsml_uS5_D2-typ_fold_subgr"/>
</dbReference>
<dbReference type="NCBIfam" id="NF002288">
    <property type="entry name" value="PRK01212.1-4"/>
    <property type="match status" value="1"/>
</dbReference>
<evidence type="ECO:0000256" key="11">
    <source>
        <dbReference type="ARBA" id="ARBA00049375"/>
    </source>
</evidence>
<feature type="domain" description="GHMP kinase N-terminal" evidence="13">
    <location>
        <begin position="68"/>
        <end position="153"/>
    </location>
</feature>